<dbReference type="GO" id="GO:0045944">
    <property type="term" value="P:positive regulation of transcription by RNA polymerase II"/>
    <property type="evidence" value="ECO:0007669"/>
    <property type="project" value="TreeGrafter"/>
</dbReference>
<evidence type="ECO:0000256" key="3">
    <source>
        <dbReference type="ARBA" id="ARBA00023125"/>
    </source>
</evidence>
<dbReference type="Proteomes" id="UP000078343">
    <property type="component" value="Unassembled WGS sequence"/>
</dbReference>
<keyword evidence="2" id="KW-0805">Transcription regulation</keyword>
<protein>
    <recommendedName>
        <fullName evidence="6">Xylanolytic transcriptional activator regulatory domain-containing protein</fullName>
    </recommendedName>
</protein>
<gene>
    <name evidence="7" type="ORF">AYL99_08683</name>
</gene>
<keyword evidence="5" id="KW-0539">Nucleus</keyword>
<comment type="subcellular location">
    <subcellularLocation>
        <location evidence="1">Nucleus</location>
    </subcellularLocation>
</comment>
<dbReference type="EMBL" id="LVYI01000008">
    <property type="protein sequence ID" value="OAP56571.1"/>
    <property type="molecule type" value="Genomic_DNA"/>
</dbReference>
<evidence type="ECO:0000313" key="8">
    <source>
        <dbReference type="Proteomes" id="UP000078343"/>
    </source>
</evidence>
<dbReference type="OrthoDB" id="2579025at2759"/>
<evidence type="ECO:0000256" key="2">
    <source>
        <dbReference type="ARBA" id="ARBA00023015"/>
    </source>
</evidence>
<sequence>MSRTPDKEFSAEPSILVTVDGQELRLSDEVFYMPSRPQAHQLVRSYFDISTPFFQFLHLGTVTSLVESLYQQVAEQQAAREAISQSQITLLLMIFAAATFDDTGETSSTNSGGESFLEAAQRRLQKESGAPSLDSVQARLVECLHLLSTRHANEVYSKFGTTVALIITLGLHRRRRPGGYKSEIGAVEHECRKRAFWAAYVLDRYLSVMGGRPRTLQDFDTDQDFPARVHDDELTFEGTKPRDGQFDYWPVSAPIALLKYILYDE</sequence>
<dbReference type="RefSeq" id="XP_018689938.1">
    <property type="nucleotide sequence ID" value="XM_018840191.1"/>
</dbReference>
<dbReference type="PANTHER" id="PTHR47540">
    <property type="entry name" value="THIAMINE REPRESSIBLE GENES REGULATORY PROTEIN THI5"/>
    <property type="match status" value="1"/>
</dbReference>
<evidence type="ECO:0000259" key="6">
    <source>
        <dbReference type="SMART" id="SM00906"/>
    </source>
</evidence>
<evidence type="ECO:0000256" key="5">
    <source>
        <dbReference type="ARBA" id="ARBA00023242"/>
    </source>
</evidence>
<dbReference type="GO" id="GO:0005634">
    <property type="term" value="C:nucleus"/>
    <property type="evidence" value="ECO:0007669"/>
    <property type="project" value="UniProtKB-SubCell"/>
</dbReference>
<dbReference type="GO" id="GO:0008270">
    <property type="term" value="F:zinc ion binding"/>
    <property type="evidence" value="ECO:0007669"/>
    <property type="project" value="InterPro"/>
</dbReference>
<dbReference type="GO" id="GO:0006351">
    <property type="term" value="P:DNA-templated transcription"/>
    <property type="evidence" value="ECO:0007669"/>
    <property type="project" value="InterPro"/>
</dbReference>
<keyword evidence="8" id="KW-1185">Reference proteome</keyword>
<evidence type="ECO:0000313" key="7">
    <source>
        <dbReference type="EMBL" id="OAP56571.1"/>
    </source>
</evidence>
<evidence type="ECO:0000256" key="4">
    <source>
        <dbReference type="ARBA" id="ARBA00023163"/>
    </source>
</evidence>
<dbReference type="AlphaFoldDB" id="A0A178ZAS1"/>
<dbReference type="PANTHER" id="PTHR47540:SF2">
    <property type="entry name" value="ZN(II)2CYS6 TRANSCRIPTION FACTOR (EUROFUNG)"/>
    <property type="match status" value="1"/>
</dbReference>
<name>A0A178ZAS1_9EURO</name>
<dbReference type="SMART" id="SM00906">
    <property type="entry name" value="Fungal_trans"/>
    <property type="match status" value="1"/>
</dbReference>
<dbReference type="GeneID" id="30012851"/>
<dbReference type="STRING" id="1367422.A0A178ZAS1"/>
<evidence type="ECO:0000256" key="1">
    <source>
        <dbReference type="ARBA" id="ARBA00004123"/>
    </source>
</evidence>
<dbReference type="InterPro" id="IPR007219">
    <property type="entry name" value="XnlR_reg_dom"/>
</dbReference>
<dbReference type="CDD" id="cd12148">
    <property type="entry name" value="fungal_TF_MHR"/>
    <property type="match status" value="1"/>
</dbReference>
<organism evidence="7 8">
    <name type="scientific">Fonsecaea erecta</name>
    <dbReference type="NCBI Taxonomy" id="1367422"/>
    <lineage>
        <taxon>Eukaryota</taxon>
        <taxon>Fungi</taxon>
        <taxon>Dikarya</taxon>
        <taxon>Ascomycota</taxon>
        <taxon>Pezizomycotina</taxon>
        <taxon>Eurotiomycetes</taxon>
        <taxon>Chaetothyriomycetidae</taxon>
        <taxon>Chaetothyriales</taxon>
        <taxon>Herpotrichiellaceae</taxon>
        <taxon>Fonsecaea</taxon>
    </lineage>
</organism>
<keyword evidence="3" id="KW-0238">DNA-binding</keyword>
<keyword evidence="4" id="KW-0804">Transcription</keyword>
<comment type="caution">
    <text evidence="7">The sequence shown here is derived from an EMBL/GenBank/DDBJ whole genome shotgun (WGS) entry which is preliminary data.</text>
</comment>
<dbReference type="GO" id="GO:0043565">
    <property type="term" value="F:sequence-specific DNA binding"/>
    <property type="evidence" value="ECO:0007669"/>
    <property type="project" value="TreeGrafter"/>
</dbReference>
<accession>A0A178ZAS1</accession>
<feature type="domain" description="Xylanolytic transcriptional activator regulatory" evidence="6">
    <location>
        <begin position="155"/>
        <end position="232"/>
    </location>
</feature>
<reference evidence="7 8" key="1">
    <citation type="submission" date="2016-04" db="EMBL/GenBank/DDBJ databases">
        <title>Draft genome of Fonsecaea erecta CBS 125763.</title>
        <authorList>
            <person name="Weiss V.A."/>
            <person name="Vicente V.A."/>
            <person name="Raittz R.T."/>
            <person name="Moreno L.F."/>
            <person name="De Souza E.M."/>
            <person name="Pedrosa F.O."/>
            <person name="Steffens M.B."/>
            <person name="Faoro H."/>
            <person name="Tadra-Sfeir M.Z."/>
            <person name="Najafzadeh M.J."/>
            <person name="Felipe M.S."/>
            <person name="Teixeira M."/>
            <person name="Sun J."/>
            <person name="Xi L."/>
            <person name="Gomes R."/>
            <person name="De Azevedo C.M."/>
            <person name="Salgado C.G."/>
            <person name="Da Silva M.B."/>
            <person name="Nascimento M.F."/>
            <person name="Queiroz-Telles F."/>
            <person name="Attili D.S."/>
            <person name="Gorbushina A."/>
        </authorList>
    </citation>
    <scope>NUCLEOTIDE SEQUENCE [LARGE SCALE GENOMIC DNA]</scope>
    <source>
        <strain evidence="7 8">CBS 125763</strain>
    </source>
</reference>
<dbReference type="InterPro" id="IPR051711">
    <property type="entry name" value="Stress_Response_Reg"/>
</dbReference>
<dbReference type="Pfam" id="PF04082">
    <property type="entry name" value="Fungal_trans"/>
    <property type="match status" value="1"/>
</dbReference>
<proteinExistence type="predicted"/>